<dbReference type="EMBL" id="LSFN01000014">
    <property type="protein sequence ID" value="OAB74401.1"/>
    <property type="molecule type" value="Genomic_DNA"/>
</dbReference>
<proteinExistence type="predicted"/>
<keyword evidence="2" id="KW-1185">Reference proteome</keyword>
<protein>
    <recommendedName>
        <fullName evidence="3">Ni2+-binding GTPase</fullName>
    </recommendedName>
</protein>
<sequence length="70" mass="8110">MNETLEQYKEQIANLENDGALNSEMQILLNHLIEDLEKCVQQNLSLRKAVLKSNSKESRMSSKLRDALYE</sequence>
<reference evidence="1 2" key="1">
    <citation type="submission" date="2016-02" db="EMBL/GenBank/DDBJ databases">
        <title>Paenibacillus sp. LPB0068, isolated from Crassostrea gigas.</title>
        <authorList>
            <person name="Shin S.-K."/>
            <person name="Yi H."/>
        </authorList>
    </citation>
    <scope>NUCLEOTIDE SEQUENCE [LARGE SCALE GENOMIC DNA]</scope>
    <source>
        <strain evidence="1 2">LPB0068</strain>
    </source>
</reference>
<gene>
    <name evidence="1" type="ORF">PNBC_10015</name>
</gene>
<evidence type="ECO:0008006" key="3">
    <source>
        <dbReference type="Google" id="ProtNLM"/>
    </source>
</evidence>
<dbReference type="RefSeq" id="WP_068657693.1">
    <property type="nucleotide sequence ID" value="NZ_CP017770.1"/>
</dbReference>
<dbReference type="Proteomes" id="UP000077134">
    <property type="component" value="Unassembled WGS sequence"/>
</dbReference>
<name>A0A167DI49_9BACL</name>
<dbReference type="OrthoDB" id="2629881at2"/>
<accession>A0A167DI49</accession>
<evidence type="ECO:0000313" key="1">
    <source>
        <dbReference type="EMBL" id="OAB74401.1"/>
    </source>
</evidence>
<evidence type="ECO:0000313" key="2">
    <source>
        <dbReference type="Proteomes" id="UP000077134"/>
    </source>
</evidence>
<dbReference type="KEGG" id="pcx:LPB68_03945"/>
<comment type="caution">
    <text evidence="1">The sequence shown here is derived from an EMBL/GenBank/DDBJ whole genome shotgun (WGS) entry which is preliminary data.</text>
</comment>
<dbReference type="STRING" id="1763538.LPB68_03945"/>
<dbReference type="AlphaFoldDB" id="A0A167DI49"/>
<organism evidence="1 2">
    <name type="scientific">Paenibacillus crassostreae</name>
    <dbReference type="NCBI Taxonomy" id="1763538"/>
    <lineage>
        <taxon>Bacteria</taxon>
        <taxon>Bacillati</taxon>
        <taxon>Bacillota</taxon>
        <taxon>Bacilli</taxon>
        <taxon>Bacillales</taxon>
        <taxon>Paenibacillaceae</taxon>
        <taxon>Paenibacillus</taxon>
    </lineage>
</organism>